<keyword evidence="3" id="KW-0472">Membrane</keyword>
<keyword evidence="2" id="KW-0677">Repeat</keyword>
<evidence type="ECO:0000313" key="6">
    <source>
        <dbReference type="Proteomes" id="UP000694388"/>
    </source>
</evidence>
<sequence>METTRRRMSEMEDDMTENDRNRVLLVPPWPKFQSPLHMRKAFRIMNSLRWQGLLCDVVLVADGLEIAAHKLVLATCSPYFHAMFTGRICIKICFPGLLIVVIHSGINTRRKANTGGQRKQTDKEIITDKRHTISELYQEKESLVYGPVDAETPQSHKKARLFVLLIFPQT</sequence>
<dbReference type="GeneTree" id="ENSGT00940000156434"/>
<dbReference type="Pfam" id="PF00651">
    <property type="entry name" value="BTB"/>
    <property type="match status" value="1"/>
</dbReference>
<dbReference type="Ensembl" id="ENSEBUT00000003171.1">
    <property type="protein sequence ID" value="ENSEBUP00000002809.1"/>
    <property type="gene ID" value="ENSEBUG00000002117.1"/>
</dbReference>
<reference evidence="5" key="1">
    <citation type="submission" date="2025-05" db="UniProtKB">
        <authorList>
            <consortium name="Ensembl"/>
        </authorList>
    </citation>
    <scope>IDENTIFICATION</scope>
</reference>
<dbReference type="Ensembl" id="ENSEBUT00000003161.1">
    <property type="protein sequence ID" value="ENSEBUP00000002799.1"/>
    <property type="gene ID" value="ENSEBUG00000002117.1"/>
</dbReference>
<dbReference type="PROSITE" id="PS50097">
    <property type="entry name" value="BTB"/>
    <property type="match status" value="1"/>
</dbReference>
<dbReference type="PANTHER" id="PTHR45632">
    <property type="entry name" value="LD33804P"/>
    <property type="match status" value="1"/>
</dbReference>
<name>A0A8C4N7K8_EPTBU</name>
<dbReference type="SMART" id="SM00225">
    <property type="entry name" value="BTB"/>
    <property type="match status" value="1"/>
</dbReference>
<feature type="domain" description="BTB" evidence="4">
    <location>
        <begin position="55"/>
        <end position="86"/>
    </location>
</feature>
<proteinExistence type="predicted"/>
<dbReference type="PANTHER" id="PTHR45632:SF3">
    <property type="entry name" value="KELCH-LIKE PROTEIN 32"/>
    <property type="match status" value="1"/>
</dbReference>
<keyword evidence="3" id="KW-0812">Transmembrane</keyword>
<evidence type="ECO:0000256" key="3">
    <source>
        <dbReference type="SAM" id="Phobius"/>
    </source>
</evidence>
<feature type="transmembrane region" description="Helical" evidence="3">
    <location>
        <begin position="48"/>
        <end position="67"/>
    </location>
</feature>
<keyword evidence="1" id="KW-0880">Kelch repeat</keyword>
<dbReference type="InterPro" id="IPR000210">
    <property type="entry name" value="BTB/POZ_dom"/>
</dbReference>
<keyword evidence="6" id="KW-1185">Reference proteome</keyword>
<organism evidence="5 6">
    <name type="scientific">Eptatretus burgeri</name>
    <name type="common">Inshore hagfish</name>
    <dbReference type="NCBI Taxonomy" id="7764"/>
    <lineage>
        <taxon>Eukaryota</taxon>
        <taxon>Metazoa</taxon>
        <taxon>Chordata</taxon>
        <taxon>Craniata</taxon>
        <taxon>Vertebrata</taxon>
        <taxon>Cyclostomata</taxon>
        <taxon>Myxini</taxon>
        <taxon>Myxiniformes</taxon>
        <taxon>Myxinidae</taxon>
        <taxon>Eptatretinae</taxon>
        <taxon>Eptatretus</taxon>
    </lineage>
</organism>
<dbReference type="SUPFAM" id="SSF54695">
    <property type="entry name" value="POZ domain"/>
    <property type="match status" value="1"/>
</dbReference>
<protein>
    <recommendedName>
        <fullName evidence="4">BTB domain-containing protein</fullName>
    </recommendedName>
</protein>
<keyword evidence="3" id="KW-1133">Transmembrane helix</keyword>
<evidence type="ECO:0000256" key="1">
    <source>
        <dbReference type="ARBA" id="ARBA00022441"/>
    </source>
</evidence>
<dbReference type="Gene3D" id="3.30.710.10">
    <property type="entry name" value="Potassium Channel Kv1.1, Chain A"/>
    <property type="match status" value="1"/>
</dbReference>
<dbReference type="InterPro" id="IPR011333">
    <property type="entry name" value="SKP1/BTB/POZ_sf"/>
</dbReference>
<evidence type="ECO:0000256" key="2">
    <source>
        <dbReference type="ARBA" id="ARBA00022737"/>
    </source>
</evidence>
<dbReference type="Proteomes" id="UP000694388">
    <property type="component" value="Unplaced"/>
</dbReference>
<dbReference type="AlphaFoldDB" id="A0A8C4N7K8"/>
<feature type="transmembrane region" description="Helical" evidence="3">
    <location>
        <begin position="79"/>
        <end position="102"/>
    </location>
</feature>
<accession>A0A8C4N7K8</accession>
<evidence type="ECO:0000313" key="5">
    <source>
        <dbReference type="Ensembl" id="ENSEBUP00000002799.1"/>
    </source>
</evidence>
<evidence type="ECO:0000259" key="4">
    <source>
        <dbReference type="PROSITE" id="PS50097"/>
    </source>
</evidence>